<dbReference type="InterPro" id="IPR036680">
    <property type="entry name" value="SPOR-like_sf"/>
</dbReference>
<dbReference type="GO" id="GO:0042834">
    <property type="term" value="F:peptidoglycan binding"/>
    <property type="evidence" value="ECO:0007669"/>
    <property type="project" value="InterPro"/>
</dbReference>
<proteinExistence type="predicted"/>
<organism evidence="3 4">
    <name type="scientific">Tepidimonas taiwanensis</name>
    <dbReference type="NCBI Taxonomy" id="307486"/>
    <lineage>
        <taxon>Bacteria</taxon>
        <taxon>Pseudomonadati</taxon>
        <taxon>Pseudomonadota</taxon>
        <taxon>Betaproteobacteria</taxon>
        <taxon>Burkholderiales</taxon>
        <taxon>Tepidimonas</taxon>
    </lineage>
</organism>
<name>A0A554X2W4_9BURK</name>
<sequence>MLRALVVLLLLANAALWAWREGWLGIAPTADDGAREPQRLAQQVEPHRLRLLNPPGSAPPPPPADAPSDAGPPPEASPNAGDATTAAAPTPAPEPRRCWQLAALPPDQAAAALRAADRNADLRGRHTEQAGTLPARWIVYLGKFASADALQRRRAELRAAGIDQREVNVPALAPGLALGTYSTEDAARKALADAQRQGVRDARVVQERAETRVLTLRWPDLTAAEHERLRAALGAAGRGLAACP</sequence>
<dbReference type="EMBL" id="VJOM01000025">
    <property type="protein sequence ID" value="TSE30182.1"/>
    <property type="molecule type" value="Genomic_DNA"/>
</dbReference>
<dbReference type="PROSITE" id="PS51724">
    <property type="entry name" value="SPOR"/>
    <property type="match status" value="1"/>
</dbReference>
<evidence type="ECO:0000256" key="1">
    <source>
        <dbReference type="SAM" id="MobiDB-lite"/>
    </source>
</evidence>
<dbReference type="Proteomes" id="UP000317763">
    <property type="component" value="Unassembled WGS sequence"/>
</dbReference>
<dbReference type="AlphaFoldDB" id="A0A554X2W4"/>
<protein>
    <recommendedName>
        <fullName evidence="2">SPOR domain-containing protein</fullName>
    </recommendedName>
</protein>
<feature type="domain" description="SPOR" evidence="2">
    <location>
        <begin position="131"/>
        <end position="207"/>
    </location>
</feature>
<gene>
    <name evidence="3" type="ORF">Ttaiw_02019</name>
</gene>
<reference evidence="3 4" key="1">
    <citation type="submission" date="2019-07" db="EMBL/GenBank/DDBJ databases">
        <title>Tepidimonas taiwanensis I1-1 draft genome.</title>
        <authorList>
            <person name="Da Costa M.S."/>
            <person name="Froufe H.J.C."/>
            <person name="Egas C."/>
            <person name="Albuquerque L."/>
        </authorList>
    </citation>
    <scope>NUCLEOTIDE SEQUENCE [LARGE SCALE GENOMIC DNA]</scope>
    <source>
        <strain evidence="3 4">I1-1</strain>
    </source>
</reference>
<dbReference type="STRING" id="307486.GCA_000807215_01566"/>
<keyword evidence="4" id="KW-1185">Reference proteome</keyword>
<dbReference type="OrthoDB" id="9153162at2"/>
<accession>A0A554X2W4</accession>
<dbReference type="RefSeq" id="WP_043701027.1">
    <property type="nucleotide sequence ID" value="NZ_CP083911.1"/>
</dbReference>
<evidence type="ECO:0000313" key="3">
    <source>
        <dbReference type="EMBL" id="TSE30182.1"/>
    </source>
</evidence>
<feature type="compositionally biased region" description="Pro residues" evidence="1">
    <location>
        <begin position="56"/>
        <end position="76"/>
    </location>
</feature>
<dbReference type="Pfam" id="PF05036">
    <property type="entry name" value="SPOR"/>
    <property type="match status" value="1"/>
</dbReference>
<evidence type="ECO:0000313" key="4">
    <source>
        <dbReference type="Proteomes" id="UP000317763"/>
    </source>
</evidence>
<dbReference type="InterPro" id="IPR007730">
    <property type="entry name" value="SPOR-like_dom"/>
</dbReference>
<comment type="caution">
    <text evidence="3">The sequence shown here is derived from an EMBL/GenBank/DDBJ whole genome shotgun (WGS) entry which is preliminary data.</text>
</comment>
<feature type="region of interest" description="Disordered" evidence="1">
    <location>
        <begin position="50"/>
        <end position="93"/>
    </location>
</feature>
<dbReference type="SUPFAM" id="SSF110997">
    <property type="entry name" value="Sporulation related repeat"/>
    <property type="match status" value="1"/>
</dbReference>
<evidence type="ECO:0000259" key="2">
    <source>
        <dbReference type="PROSITE" id="PS51724"/>
    </source>
</evidence>